<dbReference type="EMBL" id="CP129970">
    <property type="protein sequence ID" value="WKK86427.1"/>
    <property type="molecule type" value="Genomic_DNA"/>
</dbReference>
<feature type="chain" id="PRO_5041209652" evidence="1">
    <location>
        <begin position="25"/>
        <end position="478"/>
    </location>
</feature>
<gene>
    <name evidence="3" type="ORF">QYS48_05590</name>
</gene>
<proteinExistence type="predicted"/>
<evidence type="ECO:0000259" key="2">
    <source>
        <dbReference type="PROSITE" id="PS51352"/>
    </source>
</evidence>
<dbReference type="GO" id="GO:0016491">
    <property type="term" value="F:oxidoreductase activity"/>
    <property type="evidence" value="ECO:0007669"/>
    <property type="project" value="InterPro"/>
</dbReference>
<keyword evidence="4" id="KW-1185">Reference proteome</keyword>
<feature type="signal peptide" evidence="1">
    <location>
        <begin position="1"/>
        <end position="24"/>
    </location>
</feature>
<dbReference type="Pfam" id="PF08534">
    <property type="entry name" value="Redoxin"/>
    <property type="match status" value="1"/>
</dbReference>
<name>A0AA49GG64_9BACT</name>
<dbReference type="RefSeq" id="WP_302102809.1">
    <property type="nucleotide sequence ID" value="NZ_CP129970.2"/>
</dbReference>
<dbReference type="CDD" id="cd02966">
    <property type="entry name" value="TlpA_like_family"/>
    <property type="match status" value="1"/>
</dbReference>
<dbReference type="PANTHER" id="PTHR42852:SF13">
    <property type="entry name" value="PROTEIN DIPZ"/>
    <property type="match status" value="1"/>
</dbReference>
<dbReference type="AlphaFoldDB" id="A0AA49GG64"/>
<evidence type="ECO:0000313" key="3">
    <source>
        <dbReference type="EMBL" id="WKK86427.1"/>
    </source>
</evidence>
<dbReference type="PROSITE" id="PS51352">
    <property type="entry name" value="THIOREDOXIN_2"/>
    <property type="match status" value="1"/>
</dbReference>
<evidence type="ECO:0000256" key="1">
    <source>
        <dbReference type="SAM" id="SignalP"/>
    </source>
</evidence>
<dbReference type="InterPro" id="IPR050553">
    <property type="entry name" value="Thioredoxin_ResA/DsbE_sf"/>
</dbReference>
<keyword evidence="1" id="KW-0732">Signal</keyword>
<protein>
    <submittedName>
        <fullName evidence="3">TlpA disulfide reductase family protein</fullName>
    </submittedName>
</protein>
<dbReference type="SUPFAM" id="SSF52833">
    <property type="entry name" value="Thioredoxin-like"/>
    <property type="match status" value="1"/>
</dbReference>
<organism evidence="3 4">
    <name type="scientific">Marivirga arenosa</name>
    <dbReference type="NCBI Taxonomy" id="3059076"/>
    <lineage>
        <taxon>Bacteria</taxon>
        <taxon>Pseudomonadati</taxon>
        <taxon>Bacteroidota</taxon>
        <taxon>Cytophagia</taxon>
        <taxon>Cytophagales</taxon>
        <taxon>Marivirgaceae</taxon>
        <taxon>Marivirga</taxon>
    </lineage>
</organism>
<accession>A0AA49GG64</accession>
<dbReference type="InterPro" id="IPR013766">
    <property type="entry name" value="Thioredoxin_domain"/>
</dbReference>
<reference evidence="3" key="1">
    <citation type="submission" date="2023-08" db="EMBL/GenBank/DDBJ databases">
        <title>Comparative genomics and taxonomic characterization of three novel marine species of genus Marivirga.</title>
        <authorList>
            <person name="Muhammad N."/>
            <person name="Kim S.-G."/>
        </authorList>
    </citation>
    <scope>NUCLEOTIDE SEQUENCE [LARGE SCALE GENOMIC DNA]</scope>
    <source>
        <strain evidence="3">ABR2-2</strain>
    </source>
</reference>
<feature type="domain" description="Thioredoxin" evidence="2">
    <location>
        <begin position="335"/>
        <end position="475"/>
    </location>
</feature>
<dbReference type="Proteomes" id="UP001244443">
    <property type="component" value="Chromosome"/>
</dbReference>
<dbReference type="InterPro" id="IPR036249">
    <property type="entry name" value="Thioredoxin-like_sf"/>
</dbReference>
<dbReference type="InterPro" id="IPR013740">
    <property type="entry name" value="Redoxin"/>
</dbReference>
<sequence>MYKAILKTLIVSYLLLISSFTSKALQEDFDLNGKSSFLIENTSSDTAFINIENWYTIPWKVQKIDTFILKNNSFYTSLISQAKDYFNLKINNKAFKIFSKPGSIVQIIYQSEDNINFSGSEKNVNEFLLKKGNYFQSTESDWMPRVRFTHNTDEFEEIITANDSITKLQQKFLTDNKMELPNWYFSFERKRLNYLNAYWKLNSLMYRKRMLNKSDSLGPQFLELTINDLSINDSDMLGNKRYMNFLSDFIGYKSDPMYENKMPSNTEEWIVFYEHSIDVINQLLTAEVKDTYLTFTLLIIIERRRYIFNTKWIENIEGEELKKLVLQKYEANPILPKGSQLPFFLLTDSAGNRIKSNDFKGRILLINFWATWCKPCIKEFPYENKLVERYDDQELSVVNICMYSDKKTWKKYIQKYQLKSINLFAENSWTSKIEKDFGIRGIPHSVLVDENGKVFQNKCARPSEDISKEIDKLLIKDY</sequence>
<evidence type="ECO:0000313" key="4">
    <source>
        <dbReference type="Proteomes" id="UP001244443"/>
    </source>
</evidence>
<dbReference type="PANTHER" id="PTHR42852">
    <property type="entry name" value="THIOL:DISULFIDE INTERCHANGE PROTEIN DSBE"/>
    <property type="match status" value="1"/>
</dbReference>
<dbReference type="Gene3D" id="3.40.30.10">
    <property type="entry name" value="Glutaredoxin"/>
    <property type="match status" value="1"/>
</dbReference>